<proteinExistence type="predicted"/>
<evidence type="ECO:0000259" key="5">
    <source>
        <dbReference type="PROSITE" id="PS51116"/>
    </source>
</evidence>
<keyword evidence="7" id="KW-1185">Reference proteome</keyword>
<reference evidence="6 7" key="1">
    <citation type="submission" date="2021-04" db="EMBL/GenBank/DDBJ databases">
        <authorList>
            <person name="De Guttry C."/>
            <person name="Zahm M."/>
            <person name="Klopp C."/>
            <person name="Cabau C."/>
            <person name="Louis A."/>
            <person name="Berthelot C."/>
            <person name="Parey E."/>
            <person name="Roest Crollius H."/>
            <person name="Montfort J."/>
            <person name="Robinson-Rechavi M."/>
            <person name="Bucao C."/>
            <person name="Bouchez O."/>
            <person name="Gislard M."/>
            <person name="Lluch J."/>
            <person name="Milhes M."/>
            <person name="Lampietro C."/>
            <person name="Lopez Roques C."/>
            <person name="Donnadieu C."/>
            <person name="Braasch I."/>
            <person name="Desvignes T."/>
            <person name="Postlethwait J."/>
            <person name="Bobe J."/>
            <person name="Wedekind C."/>
            <person name="Guiguen Y."/>
        </authorList>
    </citation>
    <scope>NUCLEOTIDE SEQUENCE [LARGE SCALE GENOMIC DNA]</scope>
    <source>
        <strain evidence="6">Cs_M1</strain>
        <tissue evidence="6">Blood</tissue>
    </source>
</reference>
<gene>
    <name evidence="6" type="ORF">J4Q44_G00063210</name>
</gene>
<accession>A0AAN8MCH2</accession>
<keyword evidence="3" id="KW-0272">Extracellular matrix</keyword>
<feature type="domain" description="Laminin IV type B" evidence="5">
    <location>
        <begin position="1"/>
        <end position="234"/>
    </location>
</feature>
<keyword evidence="4" id="KW-0084">Basement membrane</keyword>
<dbReference type="PROSITE" id="PS51116">
    <property type="entry name" value="LAMININ_IVB"/>
    <property type="match status" value="1"/>
</dbReference>
<comment type="subcellular location">
    <subcellularLocation>
        <location evidence="1">Secreted</location>
        <location evidence="1">Extracellular space</location>
        <location evidence="1">Extracellular matrix</location>
        <location evidence="1">Basement membrane</location>
    </subcellularLocation>
</comment>
<protein>
    <recommendedName>
        <fullName evidence="5">Laminin IV type B domain-containing protein</fullName>
    </recommendedName>
</protein>
<organism evidence="6 7">
    <name type="scientific">Coregonus suidteri</name>
    <dbReference type="NCBI Taxonomy" id="861788"/>
    <lineage>
        <taxon>Eukaryota</taxon>
        <taxon>Metazoa</taxon>
        <taxon>Chordata</taxon>
        <taxon>Craniata</taxon>
        <taxon>Vertebrata</taxon>
        <taxon>Euteleostomi</taxon>
        <taxon>Actinopterygii</taxon>
        <taxon>Neopterygii</taxon>
        <taxon>Teleostei</taxon>
        <taxon>Protacanthopterygii</taxon>
        <taxon>Salmoniformes</taxon>
        <taxon>Salmonidae</taxon>
        <taxon>Coregoninae</taxon>
        <taxon>Coregonus</taxon>
    </lineage>
</organism>
<dbReference type="Pfam" id="PF21199">
    <property type="entry name" value="LAMININ_IV_B"/>
    <property type="match status" value="1"/>
</dbReference>
<name>A0AAN8MCH2_9TELE</name>
<evidence type="ECO:0000313" key="6">
    <source>
        <dbReference type="EMBL" id="KAK6323982.1"/>
    </source>
</evidence>
<comment type="caution">
    <text evidence="6">The sequence shown here is derived from an EMBL/GenBank/DDBJ whole genome shotgun (WGS) entry which is preliminary data.</text>
</comment>
<dbReference type="EMBL" id="JAGTTL010000004">
    <property type="protein sequence ID" value="KAK6323982.1"/>
    <property type="molecule type" value="Genomic_DNA"/>
</dbReference>
<dbReference type="AlphaFoldDB" id="A0AAN8MCH2"/>
<evidence type="ECO:0000256" key="1">
    <source>
        <dbReference type="ARBA" id="ARBA00004302"/>
    </source>
</evidence>
<dbReference type="InterPro" id="IPR013015">
    <property type="entry name" value="Laminin_IV_B"/>
</dbReference>
<sequence>MHPQTLNTSHPTRSGPGVNRIVHSHTRSQMRDEGLTLQTSLAWLIVWTHGKRCEGFPQGHKVRLFSGDWSVCVCREHMFDKVESGFYFIALDHYTYEAEDAKFEPLQDQRQEVSMTVMCPSVISTNSHCANNMPDDDNQMIFLHPGSRVEAGMDYTVCLSLQLYSALSDVQYQYTLIDLNLEIFTGSEGGDVATNSAWDMFQRYRCLENSQSVVKTPSTDISWNFVFSASALLHQGAKGMVSHTQQSCMTA</sequence>
<evidence type="ECO:0000256" key="2">
    <source>
        <dbReference type="ARBA" id="ARBA00022525"/>
    </source>
</evidence>
<evidence type="ECO:0000256" key="4">
    <source>
        <dbReference type="ARBA" id="ARBA00022869"/>
    </source>
</evidence>
<keyword evidence="2" id="KW-0964">Secreted</keyword>
<evidence type="ECO:0000256" key="3">
    <source>
        <dbReference type="ARBA" id="ARBA00022530"/>
    </source>
</evidence>
<evidence type="ECO:0000313" key="7">
    <source>
        <dbReference type="Proteomes" id="UP001356427"/>
    </source>
</evidence>
<dbReference type="GO" id="GO:0005604">
    <property type="term" value="C:basement membrane"/>
    <property type="evidence" value="ECO:0007669"/>
    <property type="project" value="UniProtKB-SubCell"/>
</dbReference>
<dbReference type="Proteomes" id="UP001356427">
    <property type="component" value="Unassembled WGS sequence"/>
</dbReference>